<keyword evidence="6" id="KW-0061">Asparagine biosynthesis</keyword>
<keyword evidence="5" id="KW-0067">ATP-binding</keyword>
<dbReference type="RefSeq" id="WP_338449858.1">
    <property type="nucleotide sequence ID" value="NZ_CP137640.1"/>
</dbReference>
<evidence type="ECO:0000313" key="10">
    <source>
        <dbReference type="EMBL" id="WVX80928.1"/>
    </source>
</evidence>
<dbReference type="PANTHER" id="PTHR43284:SF1">
    <property type="entry name" value="ASPARAGINE SYNTHETASE"/>
    <property type="match status" value="1"/>
</dbReference>
<dbReference type="Gene3D" id="3.40.50.620">
    <property type="entry name" value="HUPs"/>
    <property type="match status" value="2"/>
</dbReference>
<dbReference type="InterPro" id="IPR029055">
    <property type="entry name" value="Ntn_hydrolases_N"/>
</dbReference>
<evidence type="ECO:0000256" key="4">
    <source>
        <dbReference type="ARBA" id="ARBA00022741"/>
    </source>
</evidence>
<organism evidence="10 11">
    <name type="scientific">Niallia oryzisoli</name>
    <dbReference type="NCBI Taxonomy" id="1737571"/>
    <lineage>
        <taxon>Bacteria</taxon>
        <taxon>Bacillati</taxon>
        <taxon>Bacillota</taxon>
        <taxon>Bacilli</taxon>
        <taxon>Bacillales</taxon>
        <taxon>Bacillaceae</taxon>
        <taxon>Niallia</taxon>
    </lineage>
</organism>
<comment type="similarity">
    <text evidence="2">Belongs to the asparagine synthetase family.</text>
</comment>
<gene>
    <name evidence="10" type="ORF">R4Z09_27550</name>
</gene>
<dbReference type="PIRSF" id="PIRSF001589">
    <property type="entry name" value="Asn_synthetase_glu-h"/>
    <property type="match status" value="1"/>
</dbReference>
<evidence type="ECO:0000313" key="11">
    <source>
        <dbReference type="Proteomes" id="UP001357223"/>
    </source>
</evidence>
<dbReference type="EC" id="6.3.5.4" evidence="3"/>
<keyword evidence="7" id="KW-0315">Glutamine amidotransferase</keyword>
<evidence type="ECO:0000256" key="3">
    <source>
        <dbReference type="ARBA" id="ARBA00012737"/>
    </source>
</evidence>
<dbReference type="InterPro" id="IPR017932">
    <property type="entry name" value="GATase_2_dom"/>
</dbReference>
<dbReference type="PROSITE" id="PS51278">
    <property type="entry name" value="GATASE_TYPE_2"/>
    <property type="match status" value="1"/>
</dbReference>
<evidence type="ECO:0000256" key="2">
    <source>
        <dbReference type="ARBA" id="ARBA00005752"/>
    </source>
</evidence>
<keyword evidence="11" id="KW-1185">Reference proteome</keyword>
<dbReference type="InterPro" id="IPR006426">
    <property type="entry name" value="Asn_synth_AEB"/>
</dbReference>
<dbReference type="Pfam" id="PF13537">
    <property type="entry name" value="GATase_7"/>
    <property type="match status" value="1"/>
</dbReference>
<protein>
    <recommendedName>
        <fullName evidence="3">asparagine synthase (glutamine-hydrolyzing)</fullName>
        <ecNumber evidence="3">6.3.5.4</ecNumber>
    </recommendedName>
</protein>
<comment type="pathway">
    <text evidence="1">Amino-acid biosynthesis; L-asparagine biosynthesis; L-asparagine from L-aspartate (L-Gln route): step 1/1.</text>
</comment>
<evidence type="ECO:0000256" key="6">
    <source>
        <dbReference type="ARBA" id="ARBA00022888"/>
    </source>
</evidence>
<comment type="catalytic activity">
    <reaction evidence="8">
        <text>L-aspartate + L-glutamine + ATP + H2O = L-asparagine + L-glutamate + AMP + diphosphate + H(+)</text>
        <dbReference type="Rhea" id="RHEA:12228"/>
        <dbReference type="ChEBI" id="CHEBI:15377"/>
        <dbReference type="ChEBI" id="CHEBI:15378"/>
        <dbReference type="ChEBI" id="CHEBI:29985"/>
        <dbReference type="ChEBI" id="CHEBI:29991"/>
        <dbReference type="ChEBI" id="CHEBI:30616"/>
        <dbReference type="ChEBI" id="CHEBI:33019"/>
        <dbReference type="ChEBI" id="CHEBI:58048"/>
        <dbReference type="ChEBI" id="CHEBI:58359"/>
        <dbReference type="ChEBI" id="CHEBI:456215"/>
        <dbReference type="EC" id="6.3.5.4"/>
    </reaction>
</comment>
<reference evidence="10 11" key="1">
    <citation type="submission" date="2023-10" db="EMBL/GenBank/DDBJ databases">
        <title>Niallia locisalis sp.nov. isolated from a salt pond sample.</title>
        <authorList>
            <person name="Li X.-J."/>
            <person name="Dong L."/>
        </authorList>
    </citation>
    <scope>NUCLEOTIDE SEQUENCE [LARGE SCALE GENOMIC DNA]</scope>
    <source>
        <strain evidence="10 11">DSM 29761</strain>
    </source>
</reference>
<evidence type="ECO:0000256" key="5">
    <source>
        <dbReference type="ARBA" id="ARBA00022840"/>
    </source>
</evidence>
<dbReference type="SUPFAM" id="SSF56235">
    <property type="entry name" value="N-terminal nucleophile aminohydrolases (Ntn hydrolases)"/>
    <property type="match status" value="1"/>
</dbReference>
<dbReference type="InterPro" id="IPR014729">
    <property type="entry name" value="Rossmann-like_a/b/a_fold"/>
</dbReference>
<evidence type="ECO:0000256" key="1">
    <source>
        <dbReference type="ARBA" id="ARBA00005187"/>
    </source>
</evidence>
<feature type="domain" description="Glutamine amidotransferase type-2" evidence="9">
    <location>
        <begin position="2"/>
        <end position="217"/>
    </location>
</feature>
<dbReference type="PANTHER" id="PTHR43284">
    <property type="entry name" value="ASPARAGINE SYNTHETASE (GLUTAMINE-HYDROLYZING)"/>
    <property type="match status" value="1"/>
</dbReference>
<dbReference type="InterPro" id="IPR051786">
    <property type="entry name" value="ASN_synthetase/amidase"/>
</dbReference>
<dbReference type="Pfam" id="PF00733">
    <property type="entry name" value="Asn_synthase"/>
    <property type="match status" value="1"/>
</dbReference>
<dbReference type="CDD" id="cd00712">
    <property type="entry name" value="AsnB"/>
    <property type="match status" value="1"/>
</dbReference>
<dbReference type="InterPro" id="IPR001962">
    <property type="entry name" value="Asn_synthase"/>
</dbReference>
<evidence type="ECO:0000256" key="7">
    <source>
        <dbReference type="ARBA" id="ARBA00022962"/>
    </source>
</evidence>
<dbReference type="Gene3D" id="3.60.20.10">
    <property type="entry name" value="Glutamine Phosphoribosylpyrophosphate, subunit 1, domain 1"/>
    <property type="match status" value="1"/>
</dbReference>
<evidence type="ECO:0000259" key="9">
    <source>
        <dbReference type="PROSITE" id="PS51278"/>
    </source>
</evidence>
<sequence length="647" mass="75551">MSAIAGIINFNKESISIEETSSMMQTLEKFPADDIRVWRNGHAFFGCHAQWITPESIGEPLPFYDSERQCTITADAIIDNREELFEMLQVSRDKRKTMPDSQLILLAYYKWGEEAPKYLVGDFAFMIWDEREQKLVGGRDPSGYRTLYYYRDHQRFAFCTTIEPLLTLPYIEKKLNEEWLAEFLAITGMIDTVDAQMTPYLNIHQVQPFHSVTITKNNLNTSRYGHFYTEKKLKLKNDEEYVEAFQEVFQKSVNSKLRTFRNVGSHLSGGLDSGAVVGFAAKELKKENKQLHTYSYIPPKDFVDFTSKRLMPDERPFIKKTVEYVGGIADHYCDFEGVSSYTEIDEMLDVNEMPYKFIENSFWLKGTFEEASVENIGVLLNGDFGNASISWGNALYYYANLLKKLKWFRLLHELNQYSRKAGGARLRNLPILTRIAFPFIDRLVSGEQIETFPKMINEDFAQRTGVFEKLKHNGIDQSGWVSATDLNEQRRWTYENVFPTNASNTLYSKLSLKYKIWKRDPTNDLRVVRFCFTVPDEQYVMNGIDRALIRRSTENILPDEIRLNQKVRGIQAADWIHRMVPHWDKFIDEVNQLSEDNRILEYINGYEITSALARSKEGPIRENITNEDYKILIRSIILYRYLINKFL</sequence>
<keyword evidence="4" id="KW-0547">Nucleotide-binding</keyword>
<dbReference type="InterPro" id="IPR033738">
    <property type="entry name" value="AsnB_N"/>
</dbReference>
<name>A0ABZ2CGK5_9BACI</name>
<dbReference type="EMBL" id="CP137640">
    <property type="protein sequence ID" value="WVX80928.1"/>
    <property type="molecule type" value="Genomic_DNA"/>
</dbReference>
<dbReference type="SUPFAM" id="SSF52402">
    <property type="entry name" value="Adenine nucleotide alpha hydrolases-like"/>
    <property type="match status" value="1"/>
</dbReference>
<keyword evidence="6" id="KW-0028">Amino-acid biosynthesis</keyword>
<dbReference type="Proteomes" id="UP001357223">
    <property type="component" value="Chromosome"/>
</dbReference>
<accession>A0ABZ2CGK5</accession>
<evidence type="ECO:0000256" key="8">
    <source>
        <dbReference type="ARBA" id="ARBA00048741"/>
    </source>
</evidence>
<proteinExistence type="inferred from homology"/>